<dbReference type="EMBL" id="CP040812">
    <property type="protein sequence ID" value="QCY69007.1"/>
    <property type="molecule type" value="Genomic_DNA"/>
</dbReference>
<evidence type="ECO:0000256" key="4">
    <source>
        <dbReference type="PROSITE-ProRule" id="PRU00433"/>
    </source>
</evidence>
<evidence type="ECO:0000256" key="5">
    <source>
        <dbReference type="SAM" id="MobiDB-lite"/>
    </source>
</evidence>
<dbReference type="GO" id="GO:0046872">
    <property type="term" value="F:metal ion binding"/>
    <property type="evidence" value="ECO:0007669"/>
    <property type="project" value="UniProtKB-KW"/>
</dbReference>
<feature type="signal peptide" evidence="6">
    <location>
        <begin position="1"/>
        <end position="21"/>
    </location>
</feature>
<name>A0A5B7X0X9_9FLAO</name>
<feature type="chain" id="PRO_5022985461" evidence="6">
    <location>
        <begin position="22"/>
        <end position="164"/>
    </location>
</feature>
<dbReference type="SUPFAM" id="SSF46626">
    <property type="entry name" value="Cytochrome c"/>
    <property type="match status" value="1"/>
</dbReference>
<dbReference type="RefSeq" id="WP_139065589.1">
    <property type="nucleotide sequence ID" value="NZ_CP040812.1"/>
</dbReference>
<keyword evidence="3 4" id="KW-0408">Iron</keyword>
<dbReference type="InterPro" id="IPR009056">
    <property type="entry name" value="Cyt_c-like_dom"/>
</dbReference>
<accession>A0A5B7X0X9</accession>
<evidence type="ECO:0000256" key="3">
    <source>
        <dbReference type="ARBA" id="ARBA00023004"/>
    </source>
</evidence>
<protein>
    <submittedName>
        <fullName evidence="8">Cytochrome c</fullName>
    </submittedName>
</protein>
<evidence type="ECO:0000313" key="8">
    <source>
        <dbReference type="EMBL" id="QCY69007.1"/>
    </source>
</evidence>
<dbReference type="Gene3D" id="1.10.760.10">
    <property type="entry name" value="Cytochrome c-like domain"/>
    <property type="match status" value="1"/>
</dbReference>
<dbReference type="AlphaFoldDB" id="A0A5B7X0X9"/>
<keyword evidence="6" id="KW-0732">Signal</keyword>
<gene>
    <name evidence="8" type="ORF">FHG64_06070</name>
</gene>
<dbReference type="Proteomes" id="UP000309016">
    <property type="component" value="Chromosome"/>
</dbReference>
<dbReference type="PROSITE" id="PS51257">
    <property type="entry name" value="PROKAR_LIPOPROTEIN"/>
    <property type="match status" value="1"/>
</dbReference>
<feature type="compositionally biased region" description="Basic and acidic residues" evidence="5">
    <location>
        <begin position="25"/>
        <end position="46"/>
    </location>
</feature>
<evidence type="ECO:0000259" key="7">
    <source>
        <dbReference type="PROSITE" id="PS51007"/>
    </source>
</evidence>
<evidence type="ECO:0000256" key="1">
    <source>
        <dbReference type="ARBA" id="ARBA00022617"/>
    </source>
</evidence>
<dbReference type="InterPro" id="IPR036909">
    <property type="entry name" value="Cyt_c-like_dom_sf"/>
</dbReference>
<reference evidence="8 9" key="1">
    <citation type="submission" date="2019-06" db="EMBL/GenBank/DDBJ databases">
        <title>Complete genome sequence of Antarcticibacterium flavum KCTC 52984T from an Antarctic marine sediment.</title>
        <authorList>
            <person name="Lee Y.M."/>
            <person name="Shin S.C."/>
        </authorList>
    </citation>
    <scope>NUCLEOTIDE SEQUENCE [LARGE SCALE GENOMIC DNA]</scope>
    <source>
        <strain evidence="8 9">KCTC 52984</strain>
    </source>
</reference>
<keyword evidence="9" id="KW-1185">Reference proteome</keyword>
<dbReference type="Pfam" id="PF00034">
    <property type="entry name" value="Cytochrom_C"/>
    <property type="match status" value="1"/>
</dbReference>
<evidence type="ECO:0000256" key="6">
    <source>
        <dbReference type="SAM" id="SignalP"/>
    </source>
</evidence>
<organism evidence="8 9">
    <name type="scientific">Antarcticibacterium flavum</name>
    <dbReference type="NCBI Taxonomy" id="2058175"/>
    <lineage>
        <taxon>Bacteria</taxon>
        <taxon>Pseudomonadati</taxon>
        <taxon>Bacteroidota</taxon>
        <taxon>Flavobacteriia</taxon>
        <taxon>Flavobacteriales</taxon>
        <taxon>Flavobacteriaceae</taxon>
        <taxon>Antarcticibacterium</taxon>
    </lineage>
</organism>
<feature type="domain" description="Cytochrome c" evidence="7">
    <location>
        <begin position="71"/>
        <end position="161"/>
    </location>
</feature>
<dbReference type="GO" id="GO:0020037">
    <property type="term" value="F:heme binding"/>
    <property type="evidence" value="ECO:0007669"/>
    <property type="project" value="InterPro"/>
</dbReference>
<dbReference type="PROSITE" id="PS51007">
    <property type="entry name" value="CYTC"/>
    <property type="match status" value="1"/>
</dbReference>
<proteinExistence type="predicted"/>
<keyword evidence="2 4" id="KW-0479">Metal-binding</keyword>
<dbReference type="OrthoDB" id="955119at2"/>
<sequence>MKNLIKSLSLIVIALFMFSCGDSTKEEKDDVKLGDYSETPAKKETASTDPMENKGIGPVKNLDVPDEIDADMAARGADLFKNMCSACHKMDKKFVGPAVAGVTERRTHEWIMNMILNPEQMIKEDPIARKLLIESNMAVMANQNLKEDEARAILEYFRNYDRAN</sequence>
<dbReference type="GO" id="GO:0009055">
    <property type="term" value="F:electron transfer activity"/>
    <property type="evidence" value="ECO:0007669"/>
    <property type="project" value="InterPro"/>
</dbReference>
<keyword evidence="1 4" id="KW-0349">Heme</keyword>
<evidence type="ECO:0000256" key="2">
    <source>
        <dbReference type="ARBA" id="ARBA00022723"/>
    </source>
</evidence>
<dbReference type="KEGG" id="afla:FHG64_06070"/>
<feature type="region of interest" description="Disordered" evidence="5">
    <location>
        <begin position="25"/>
        <end position="60"/>
    </location>
</feature>
<evidence type="ECO:0000313" key="9">
    <source>
        <dbReference type="Proteomes" id="UP000309016"/>
    </source>
</evidence>